<feature type="transmembrane region" description="Helical" evidence="1">
    <location>
        <begin position="305"/>
        <end position="326"/>
    </location>
</feature>
<evidence type="ECO:0000313" key="3">
    <source>
        <dbReference type="Proteomes" id="UP000598120"/>
    </source>
</evidence>
<sequence>MIKKFFIVAFLTGFSQIISLVSVGFLKTLDQSLVYDIGNFESLIVVFTAIISLGLQLVTVRDIALSDKWKQILLDSQRDRLTFSFLVLISVLAVDLFFKRLEFDSLLFYVVIPLIALNADYSFYGKGEPERGAFLSFLRVGILSIFIIFSVIFENNYIKITYIITTLIIYLAVGLLSSYFNNQQYFVKPKLDFYKSYIKSLNVGLASFALVFFGLGVISFASYFYNEKAVANAYLLLKIYVFYVGIKRLLVQILFKELKDDSLVKIVDKIGIITAVTVIIALVYYPEYSIKFFAKDYEESVKNLIYLLPAIFFTSISFAGPLQLLLKNKDKTYSFGFILGAIIVLCLVLIFSFVDSNDESYIYLAISIGECIAIFIHGWGLNKFRFFASRGIYAIGAITLLFVINYLYLLIGIKTISLLLLILTVLFYILYIFKIKINSKDFS</sequence>
<feature type="transmembrane region" description="Helical" evidence="1">
    <location>
        <begin position="360"/>
        <end position="379"/>
    </location>
</feature>
<accession>A0A8J2TPT4</accession>
<proteinExistence type="predicted"/>
<evidence type="ECO:0000256" key="1">
    <source>
        <dbReference type="SAM" id="Phobius"/>
    </source>
</evidence>
<name>A0A8J2TPT4_9FLAO</name>
<dbReference type="AlphaFoldDB" id="A0A8J2TPT4"/>
<dbReference type="RefSeq" id="WP_188605526.1">
    <property type="nucleotide sequence ID" value="NZ_BMIC01000001.1"/>
</dbReference>
<feature type="transmembrane region" description="Helical" evidence="1">
    <location>
        <begin position="136"/>
        <end position="153"/>
    </location>
</feature>
<keyword evidence="1" id="KW-1133">Transmembrane helix</keyword>
<keyword evidence="3" id="KW-1185">Reference proteome</keyword>
<keyword evidence="1" id="KW-0472">Membrane</keyword>
<feature type="transmembrane region" description="Helical" evidence="1">
    <location>
        <begin position="333"/>
        <end position="354"/>
    </location>
</feature>
<feature type="transmembrane region" description="Helical" evidence="1">
    <location>
        <begin position="43"/>
        <end position="60"/>
    </location>
</feature>
<feature type="transmembrane region" description="Helical" evidence="1">
    <location>
        <begin position="159"/>
        <end position="180"/>
    </location>
</feature>
<organism evidence="2 3">
    <name type="scientific">Aquaticitalea lipolytica</name>
    <dbReference type="NCBI Taxonomy" id="1247562"/>
    <lineage>
        <taxon>Bacteria</taxon>
        <taxon>Pseudomonadati</taxon>
        <taxon>Bacteroidota</taxon>
        <taxon>Flavobacteriia</taxon>
        <taxon>Flavobacteriales</taxon>
        <taxon>Flavobacteriaceae</taxon>
        <taxon>Aquaticitalea</taxon>
    </lineage>
</organism>
<keyword evidence="1" id="KW-0812">Transmembrane</keyword>
<feature type="transmembrane region" description="Helical" evidence="1">
    <location>
        <begin position="391"/>
        <end position="409"/>
    </location>
</feature>
<feature type="transmembrane region" description="Helical" evidence="1">
    <location>
        <begin position="229"/>
        <end position="246"/>
    </location>
</feature>
<dbReference type="EMBL" id="BMIC01000001">
    <property type="protein sequence ID" value="GFZ83693.1"/>
    <property type="molecule type" value="Genomic_DNA"/>
</dbReference>
<reference evidence="2 3" key="1">
    <citation type="journal article" date="2014" name="Int. J. Syst. Evol. Microbiol.">
        <title>Complete genome sequence of Corynebacterium casei LMG S-19264T (=DSM 44701T), isolated from a smear-ripened cheese.</title>
        <authorList>
            <consortium name="US DOE Joint Genome Institute (JGI-PGF)"/>
            <person name="Walter F."/>
            <person name="Albersmeier A."/>
            <person name="Kalinowski J."/>
            <person name="Ruckert C."/>
        </authorList>
    </citation>
    <scope>NUCLEOTIDE SEQUENCE [LARGE SCALE GENOMIC DNA]</scope>
    <source>
        <strain evidence="2 3">CGMCC 1.15295</strain>
    </source>
</reference>
<gene>
    <name evidence="2" type="ORF">GCM10011531_13290</name>
</gene>
<feature type="transmembrane region" description="Helical" evidence="1">
    <location>
        <begin position="201"/>
        <end position="223"/>
    </location>
</feature>
<comment type="caution">
    <text evidence="2">The sequence shown here is derived from an EMBL/GenBank/DDBJ whole genome shotgun (WGS) entry which is preliminary data.</text>
</comment>
<protein>
    <submittedName>
        <fullName evidence="2">Uncharacterized protein</fullName>
    </submittedName>
</protein>
<evidence type="ECO:0000313" key="2">
    <source>
        <dbReference type="EMBL" id="GFZ83693.1"/>
    </source>
</evidence>
<feature type="transmembrane region" description="Helical" evidence="1">
    <location>
        <begin position="415"/>
        <end position="433"/>
    </location>
</feature>
<feature type="transmembrane region" description="Helical" evidence="1">
    <location>
        <begin position="106"/>
        <end position="124"/>
    </location>
</feature>
<feature type="transmembrane region" description="Helical" evidence="1">
    <location>
        <begin position="266"/>
        <end position="285"/>
    </location>
</feature>
<feature type="transmembrane region" description="Helical" evidence="1">
    <location>
        <begin position="81"/>
        <end position="100"/>
    </location>
</feature>
<dbReference type="Proteomes" id="UP000598120">
    <property type="component" value="Unassembled WGS sequence"/>
</dbReference>